<evidence type="ECO:0000313" key="15">
    <source>
        <dbReference type="EMBL" id="KAF2728352.1"/>
    </source>
</evidence>
<accession>A0A9P4UTZ8</accession>
<keyword evidence="5" id="KW-0479">Metal-binding</keyword>
<keyword evidence="16" id="KW-1185">Reference proteome</keyword>
<organism evidence="15 16">
    <name type="scientific">Polyplosphaeria fusca</name>
    <dbReference type="NCBI Taxonomy" id="682080"/>
    <lineage>
        <taxon>Eukaryota</taxon>
        <taxon>Fungi</taxon>
        <taxon>Dikarya</taxon>
        <taxon>Ascomycota</taxon>
        <taxon>Pezizomycotina</taxon>
        <taxon>Dothideomycetes</taxon>
        <taxon>Pleosporomycetidae</taxon>
        <taxon>Pleosporales</taxon>
        <taxon>Tetraplosphaeriaceae</taxon>
        <taxon>Polyplosphaeria</taxon>
    </lineage>
</organism>
<dbReference type="Gene3D" id="3.10.110.10">
    <property type="entry name" value="Ubiquitin Conjugating Enzyme"/>
    <property type="match status" value="1"/>
</dbReference>
<dbReference type="PROSITE" id="PS51873">
    <property type="entry name" value="TRIAD"/>
    <property type="match status" value="1"/>
</dbReference>
<dbReference type="GO" id="GO:0016567">
    <property type="term" value="P:protein ubiquitination"/>
    <property type="evidence" value="ECO:0007669"/>
    <property type="project" value="InterPro"/>
</dbReference>
<evidence type="ECO:0000256" key="10">
    <source>
        <dbReference type="ARBA" id="ARBA00044508"/>
    </source>
</evidence>
<dbReference type="FunFam" id="3.30.40.10:FF:000416">
    <property type="entry name" value="RBR-type E3 ubiquitin transferase"/>
    <property type="match status" value="1"/>
</dbReference>
<dbReference type="GO" id="GO:0008270">
    <property type="term" value="F:zinc ion binding"/>
    <property type="evidence" value="ECO:0007669"/>
    <property type="project" value="UniProtKB-KW"/>
</dbReference>
<keyword evidence="7 11" id="KW-0863">Zinc-finger</keyword>
<evidence type="ECO:0000256" key="2">
    <source>
        <dbReference type="ARBA" id="ARBA00004906"/>
    </source>
</evidence>
<feature type="domain" description="RWD" evidence="13">
    <location>
        <begin position="12"/>
        <end position="129"/>
    </location>
</feature>
<dbReference type="Pfam" id="PF01485">
    <property type="entry name" value="IBR"/>
    <property type="match status" value="1"/>
</dbReference>
<feature type="domain" description="RING-type" evidence="14">
    <location>
        <begin position="161"/>
        <end position="420"/>
    </location>
</feature>
<dbReference type="Gene3D" id="3.30.40.10">
    <property type="entry name" value="Zinc/RING finger domain, C3HC4 (zinc finger)"/>
    <property type="match status" value="1"/>
</dbReference>
<evidence type="ECO:0000313" key="16">
    <source>
        <dbReference type="Proteomes" id="UP000799444"/>
    </source>
</evidence>
<evidence type="ECO:0000259" key="14">
    <source>
        <dbReference type="PROSITE" id="PS51873"/>
    </source>
</evidence>
<evidence type="ECO:0000256" key="9">
    <source>
        <dbReference type="ARBA" id="ARBA00022833"/>
    </source>
</evidence>
<gene>
    <name evidence="15" type="ORF">EJ04DRAFT_101712</name>
</gene>
<dbReference type="Pfam" id="PF05773">
    <property type="entry name" value="RWD"/>
    <property type="match status" value="1"/>
</dbReference>
<comment type="pathway">
    <text evidence="2">Protein modification; protein ubiquitination.</text>
</comment>
<dbReference type="InterPro" id="IPR017907">
    <property type="entry name" value="Znf_RING_CS"/>
</dbReference>
<comment type="catalytic activity">
    <reaction evidence="1">
        <text>[E2 ubiquitin-conjugating enzyme]-S-ubiquitinyl-L-cysteine + [acceptor protein]-L-lysine = [E2 ubiquitin-conjugating enzyme]-L-cysteine + [acceptor protein]-N(6)-ubiquitinyl-L-lysine.</text>
        <dbReference type="EC" id="2.3.2.31"/>
    </reaction>
</comment>
<proteinExistence type="inferred from homology"/>
<keyword evidence="4" id="KW-0808">Transferase</keyword>
<dbReference type="Gene3D" id="1.20.120.1750">
    <property type="match status" value="1"/>
</dbReference>
<dbReference type="Proteomes" id="UP000799444">
    <property type="component" value="Unassembled WGS sequence"/>
</dbReference>
<dbReference type="Pfam" id="PF22191">
    <property type="entry name" value="IBR_1"/>
    <property type="match status" value="1"/>
</dbReference>
<dbReference type="PANTHER" id="PTHR11685">
    <property type="entry name" value="RBR FAMILY RING FINGER AND IBR DOMAIN-CONTAINING"/>
    <property type="match status" value="1"/>
</dbReference>
<evidence type="ECO:0000256" key="1">
    <source>
        <dbReference type="ARBA" id="ARBA00001798"/>
    </source>
</evidence>
<evidence type="ECO:0000256" key="4">
    <source>
        <dbReference type="ARBA" id="ARBA00022679"/>
    </source>
</evidence>
<dbReference type="EC" id="2.3.2.31" evidence="3"/>
<protein>
    <recommendedName>
        <fullName evidence="3">RBR-type E3 ubiquitin transferase</fullName>
        <ecNumber evidence="3">2.3.2.31</ecNumber>
    </recommendedName>
</protein>
<dbReference type="SUPFAM" id="SSF54495">
    <property type="entry name" value="UBC-like"/>
    <property type="match status" value="1"/>
</dbReference>
<feature type="domain" description="RING-type" evidence="12">
    <location>
        <begin position="165"/>
        <end position="210"/>
    </location>
</feature>
<dbReference type="InterPro" id="IPR013083">
    <property type="entry name" value="Znf_RING/FYVE/PHD"/>
</dbReference>
<dbReference type="CDD" id="cd23820">
    <property type="entry name" value="RWD_RNF14"/>
    <property type="match status" value="1"/>
</dbReference>
<evidence type="ECO:0000259" key="12">
    <source>
        <dbReference type="PROSITE" id="PS50089"/>
    </source>
</evidence>
<dbReference type="PROSITE" id="PS00518">
    <property type="entry name" value="ZF_RING_1"/>
    <property type="match status" value="1"/>
</dbReference>
<dbReference type="CDD" id="cd20354">
    <property type="entry name" value="Rcat_RBR_RNF14"/>
    <property type="match status" value="1"/>
</dbReference>
<sequence length="462" mass="52501">MADWDADDERGEELNTLQSIYPEIVVDSRHSFAITLDLDVVPARPFPVTFDADPSIHHLSCLPPIHLEITLQDGYPTECPPLLKLTASWLSPSILEKLERDGIALWEASEGMLMLFGYISDLQEAAETVFGLTEPSTFSSQLRPLLLDYDAQQTRDKFNRETFECEVCLEPKKGTVCYRMKNCGHVFCVSCLQEGFNNSIKEGDIDNIKCMSMDCGKSGKKKDRILSPNELLQIPLAVDVVKRFANLKRKKRIEKDKSIVYCPRQWCQAPERSSKYPKIDDITQIEEWESEDEVEDAAPPAPDDGPKGAMNIDRLAICEGCNLAFCRLCLASWHGDRQWCQSREANELTKDDQESLNFISQNTTPCPTCSVPAIKSYGCNHMTCFQCKTHFCYLCGSWLQPGNPYQHFNEPKRRACYRRLMDLATGEDVQFGGRRGAEQQAAFWEEEAMRIQAEELDEGSER</sequence>
<dbReference type="InterPro" id="IPR047548">
    <property type="entry name" value="Rcat_RBR_RNF14"/>
</dbReference>
<dbReference type="SMART" id="SM00647">
    <property type="entry name" value="IBR"/>
    <property type="match status" value="2"/>
</dbReference>
<dbReference type="InterPro" id="IPR031127">
    <property type="entry name" value="E3_UB_ligase_RBR"/>
</dbReference>
<reference evidence="15" key="1">
    <citation type="journal article" date="2020" name="Stud. Mycol.">
        <title>101 Dothideomycetes genomes: a test case for predicting lifestyles and emergence of pathogens.</title>
        <authorList>
            <person name="Haridas S."/>
            <person name="Albert R."/>
            <person name="Binder M."/>
            <person name="Bloem J."/>
            <person name="Labutti K."/>
            <person name="Salamov A."/>
            <person name="Andreopoulos B."/>
            <person name="Baker S."/>
            <person name="Barry K."/>
            <person name="Bills G."/>
            <person name="Bluhm B."/>
            <person name="Cannon C."/>
            <person name="Castanera R."/>
            <person name="Culley D."/>
            <person name="Daum C."/>
            <person name="Ezra D."/>
            <person name="Gonzalez J."/>
            <person name="Henrissat B."/>
            <person name="Kuo A."/>
            <person name="Liang C."/>
            <person name="Lipzen A."/>
            <person name="Lutzoni F."/>
            <person name="Magnuson J."/>
            <person name="Mondo S."/>
            <person name="Nolan M."/>
            <person name="Ohm R."/>
            <person name="Pangilinan J."/>
            <person name="Park H.-J."/>
            <person name="Ramirez L."/>
            <person name="Alfaro M."/>
            <person name="Sun H."/>
            <person name="Tritt A."/>
            <person name="Yoshinaga Y."/>
            <person name="Zwiers L.-H."/>
            <person name="Turgeon B."/>
            <person name="Goodwin S."/>
            <person name="Spatafora J."/>
            <person name="Crous P."/>
            <person name="Grigoriev I."/>
        </authorList>
    </citation>
    <scope>NUCLEOTIDE SEQUENCE</scope>
    <source>
        <strain evidence="15">CBS 125425</strain>
    </source>
</reference>
<keyword evidence="9" id="KW-0862">Zinc</keyword>
<evidence type="ECO:0000259" key="13">
    <source>
        <dbReference type="PROSITE" id="PS50908"/>
    </source>
</evidence>
<keyword evidence="6" id="KW-0677">Repeat</keyword>
<dbReference type="InterPro" id="IPR006575">
    <property type="entry name" value="RWD_dom"/>
</dbReference>
<evidence type="ECO:0000256" key="3">
    <source>
        <dbReference type="ARBA" id="ARBA00012251"/>
    </source>
</evidence>
<dbReference type="SMART" id="SM00591">
    <property type="entry name" value="RWD"/>
    <property type="match status" value="1"/>
</dbReference>
<keyword evidence="8" id="KW-0833">Ubl conjugation pathway</keyword>
<dbReference type="GO" id="GO:0061630">
    <property type="term" value="F:ubiquitin protein ligase activity"/>
    <property type="evidence" value="ECO:0007669"/>
    <property type="project" value="UniProtKB-EC"/>
</dbReference>
<dbReference type="EMBL" id="ML996284">
    <property type="protein sequence ID" value="KAF2728352.1"/>
    <property type="molecule type" value="Genomic_DNA"/>
</dbReference>
<evidence type="ECO:0000256" key="8">
    <source>
        <dbReference type="ARBA" id="ARBA00022786"/>
    </source>
</evidence>
<dbReference type="InterPro" id="IPR044066">
    <property type="entry name" value="TRIAD_supradom"/>
</dbReference>
<dbReference type="SMART" id="SM00184">
    <property type="entry name" value="RING"/>
    <property type="match status" value="2"/>
</dbReference>
<dbReference type="PROSITE" id="PS50089">
    <property type="entry name" value="ZF_RING_2"/>
    <property type="match status" value="1"/>
</dbReference>
<dbReference type="SUPFAM" id="SSF57850">
    <property type="entry name" value="RING/U-box"/>
    <property type="match status" value="2"/>
</dbReference>
<dbReference type="InterPro" id="IPR002867">
    <property type="entry name" value="IBR_dom"/>
</dbReference>
<dbReference type="InterPro" id="IPR001841">
    <property type="entry name" value="Znf_RING"/>
</dbReference>
<name>A0A9P4UTZ8_9PLEO</name>
<comment type="caution">
    <text evidence="15">The sequence shown here is derived from an EMBL/GenBank/DDBJ whole genome shotgun (WGS) entry which is preliminary data.</text>
</comment>
<evidence type="ECO:0000256" key="5">
    <source>
        <dbReference type="ARBA" id="ARBA00022723"/>
    </source>
</evidence>
<dbReference type="InterPro" id="IPR016135">
    <property type="entry name" value="UBQ-conjugating_enzyme/RWD"/>
</dbReference>
<evidence type="ECO:0000256" key="7">
    <source>
        <dbReference type="ARBA" id="ARBA00022771"/>
    </source>
</evidence>
<comment type="similarity">
    <text evidence="10">Belongs to the RBR family. RNF14 subfamily.</text>
</comment>
<dbReference type="PROSITE" id="PS50908">
    <property type="entry name" value="RWD"/>
    <property type="match status" value="1"/>
</dbReference>
<evidence type="ECO:0000256" key="11">
    <source>
        <dbReference type="PROSITE-ProRule" id="PRU00175"/>
    </source>
</evidence>
<dbReference type="OrthoDB" id="1431934at2759"/>
<dbReference type="AlphaFoldDB" id="A0A9P4UTZ8"/>
<evidence type="ECO:0000256" key="6">
    <source>
        <dbReference type="ARBA" id="ARBA00022737"/>
    </source>
</evidence>